<evidence type="ECO:0000259" key="1">
    <source>
        <dbReference type="Pfam" id="PF00929"/>
    </source>
</evidence>
<dbReference type="InterPro" id="IPR013520">
    <property type="entry name" value="Ribonucl_H"/>
</dbReference>
<keyword evidence="3" id="KW-1185">Reference proteome</keyword>
<dbReference type="OrthoDB" id="270189at2759"/>
<dbReference type="InterPro" id="IPR036397">
    <property type="entry name" value="RNaseH_sf"/>
</dbReference>
<reference evidence="2 3" key="1">
    <citation type="journal article" date="2013" name="Proc. Natl. Acad. Sci. U.S.A.">
        <title>The king cobra genome reveals dynamic gene evolution and adaptation in the snake venom system.</title>
        <authorList>
            <person name="Vonk F.J."/>
            <person name="Casewell N.R."/>
            <person name="Henkel C.V."/>
            <person name="Heimberg A.M."/>
            <person name="Jansen H.J."/>
            <person name="McCleary R.J."/>
            <person name="Kerkkamp H.M."/>
            <person name="Vos R.A."/>
            <person name="Guerreiro I."/>
            <person name="Calvete J.J."/>
            <person name="Wuster W."/>
            <person name="Woods A.E."/>
            <person name="Logan J.M."/>
            <person name="Harrison R.A."/>
            <person name="Castoe T.A."/>
            <person name="de Koning A.P."/>
            <person name="Pollock D.D."/>
            <person name="Yandell M."/>
            <person name="Calderon D."/>
            <person name="Renjifo C."/>
            <person name="Currier R.B."/>
            <person name="Salgado D."/>
            <person name="Pla D."/>
            <person name="Sanz L."/>
            <person name="Hyder A.S."/>
            <person name="Ribeiro J.M."/>
            <person name="Arntzen J.W."/>
            <person name="van den Thillart G.E."/>
            <person name="Boetzer M."/>
            <person name="Pirovano W."/>
            <person name="Dirks R.P."/>
            <person name="Spaink H.P."/>
            <person name="Duboule D."/>
            <person name="McGlinn E."/>
            <person name="Kini R.M."/>
            <person name="Richardson M.K."/>
        </authorList>
    </citation>
    <scope>NUCLEOTIDE SEQUENCE</scope>
    <source>
        <tissue evidence="2">Blood</tissue>
    </source>
</reference>
<feature type="domain" description="Exonuclease" evidence="1">
    <location>
        <begin position="1"/>
        <end position="56"/>
    </location>
</feature>
<name>V8N442_OPHHA</name>
<dbReference type="InterPro" id="IPR012337">
    <property type="entry name" value="RNaseH-like_sf"/>
</dbReference>
<dbReference type="Proteomes" id="UP000018936">
    <property type="component" value="Unassembled WGS sequence"/>
</dbReference>
<sequence length="105" mass="11641">MTGLDVEKDQILEMACLVTDSGLNILAEGPNLIINQPNELLDSMSDWCKEHHGKEGTLFLEGQLSGFVAQRGETQNRPDVGTRTAAQQNTRWGFGDRPFLLEPDI</sequence>
<proteinExistence type="predicted"/>
<evidence type="ECO:0000313" key="3">
    <source>
        <dbReference type="Proteomes" id="UP000018936"/>
    </source>
</evidence>
<comment type="caution">
    <text evidence="2">The sequence shown here is derived from an EMBL/GenBank/DDBJ whole genome shotgun (WGS) entry which is preliminary data.</text>
</comment>
<dbReference type="EMBL" id="AZIM01022583">
    <property type="protein sequence ID" value="ETE56428.1"/>
    <property type="molecule type" value="Genomic_DNA"/>
</dbReference>
<organism evidence="2 3">
    <name type="scientific">Ophiophagus hannah</name>
    <name type="common">King cobra</name>
    <name type="synonym">Naja hannah</name>
    <dbReference type="NCBI Taxonomy" id="8665"/>
    <lineage>
        <taxon>Eukaryota</taxon>
        <taxon>Metazoa</taxon>
        <taxon>Chordata</taxon>
        <taxon>Craniata</taxon>
        <taxon>Vertebrata</taxon>
        <taxon>Euteleostomi</taxon>
        <taxon>Lepidosauria</taxon>
        <taxon>Squamata</taxon>
        <taxon>Bifurcata</taxon>
        <taxon>Unidentata</taxon>
        <taxon>Episquamata</taxon>
        <taxon>Toxicofera</taxon>
        <taxon>Serpentes</taxon>
        <taxon>Colubroidea</taxon>
        <taxon>Elapidae</taxon>
        <taxon>Elapinae</taxon>
        <taxon>Ophiophagus</taxon>
    </lineage>
</organism>
<evidence type="ECO:0000313" key="2">
    <source>
        <dbReference type="EMBL" id="ETE56428.1"/>
    </source>
</evidence>
<accession>V8N442</accession>
<gene>
    <name evidence="2" type="ORF">L345_17861</name>
</gene>
<dbReference type="AlphaFoldDB" id="V8N442"/>
<protein>
    <recommendedName>
        <fullName evidence="1">Exonuclease domain-containing protein</fullName>
    </recommendedName>
</protein>
<dbReference type="Pfam" id="PF00929">
    <property type="entry name" value="RNase_T"/>
    <property type="match status" value="1"/>
</dbReference>
<dbReference type="Gene3D" id="3.30.420.10">
    <property type="entry name" value="Ribonuclease H-like superfamily/Ribonuclease H"/>
    <property type="match status" value="1"/>
</dbReference>
<dbReference type="SUPFAM" id="SSF53098">
    <property type="entry name" value="Ribonuclease H-like"/>
    <property type="match status" value="1"/>
</dbReference>
<dbReference type="GO" id="GO:0003676">
    <property type="term" value="F:nucleic acid binding"/>
    <property type="evidence" value="ECO:0007669"/>
    <property type="project" value="InterPro"/>
</dbReference>